<evidence type="ECO:0000259" key="7">
    <source>
        <dbReference type="Pfam" id="PF02687"/>
    </source>
</evidence>
<dbReference type="Proteomes" id="UP000614047">
    <property type="component" value="Unassembled WGS sequence"/>
</dbReference>
<feature type="transmembrane region" description="Helical" evidence="6">
    <location>
        <begin position="628"/>
        <end position="654"/>
    </location>
</feature>
<keyword evidence="2" id="KW-1003">Cell membrane</keyword>
<feature type="transmembrane region" description="Helical" evidence="6">
    <location>
        <begin position="718"/>
        <end position="741"/>
    </location>
</feature>
<evidence type="ECO:0000313" key="9">
    <source>
        <dbReference type="Proteomes" id="UP000614047"/>
    </source>
</evidence>
<dbReference type="EMBL" id="JADOUA010000001">
    <property type="protein sequence ID" value="MBG6091300.1"/>
    <property type="molecule type" value="Genomic_DNA"/>
</dbReference>
<dbReference type="RefSeq" id="WP_197013633.1">
    <property type="nucleotide sequence ID" value="NZ_BAABES010000001.1"/>
</dbReference>
<evidence type="ECO:0000256" key="2">
    <source>
        <dbReference type="ARBA" id="ARBA00022475"/>
    </source>
</evidence>
<evidence type="ECO:0000313" key="8">
    <source>
        <dbReference type="EMBL" id="MBG6091300.1"/>
    </source>
</evidence>
<keyword evidence="4 6" id="KW-1133">Transmembrane helix</keyword>
<evidence type="ECO:0000256" key="1">
    <source>
        <dbReference type="ARBA" id="ARBA00004651"/>
    </source>
</evidence>
<keyword evidence="5 6" id="KW-0472">Membrane</keyword>
<protein>
    <submittedName>
        <fullName evidence="8">ABC-type lipoprotein release transport system permease subunit</fullName>
    </submittedName>
</protein>
<feature type="transmembrane region" description="Helical" evidence="6">
    <location>
        <begin position="337"/>
        <end position="355"/>
    </location>
</feature>
<proteinExistence type="predicted"/>
<dbReference type="Pfam" id="PF02687">
    <property type="entry name" value="FtsX"/>
    <property type="match status" value="2"/>
</dbReference>
<comment type="caution">
    <text evidence="8">The sequence shown here is derived from an EMBL/GenBank/DDBJ whole genome shotgun (WGS) entry which is preliminary data.</text>
</comment>
<feature type="transmembrane region" description="Helical" evidence="6">
    <location>
        <begin position="416"/>
        <end position="438"/>
    </location>
</feature>
<comment type="subcellular location">
    <subcellularLocation>
        <location evidence="1">Cell membrane</location>
        <topology evidence="1">Multi-pass membrane protein</topology>
    </subcellularLocation>
</comment>
<keyword evidence="8" id="KW-0449">Lipoprotein</keyword>
<feature type="domain" description="ABC3 transporter permease C-terminal" evidence="7">
    <location>
        <begin position="206"/>
        <end position="318"/>
    </location>
</feature>
<feature type="transmembrane region" description="Helical" evidence="6">
    <location>
        <begin position="297"/>
        <end position="316"/>
    </location>
</feature>
<keyword evidence="9" id="KW-1185">Reference proteome</keyword>
<evidence type="ECO:0000256" key="4">
    <source>
        <dbReference type="ARBA" id="ARBA00022989"/>
    </source>
</evidence>
<sequence>MIGFGLRLALRGGREAAVRLLVTGAAVALGVGLLLLTLAAVNGVNAQNARYAWFNSGVPGATAPGVAPSPDPAWATQGTDLYKDERIIRVDVAATGPRAPVPPGIPRLPGPGEYYASPALGALLRSVPGPELGDRYPGRRAGTIGAAALPSPDSLIIIVGRTPGELAGAPGAAKITTIATESPGSCSACRVGIPPAGVTLVLSVTSAALLFPVLIFIGTATRMAAARREQRFAAMRLVGATPRQISVVSAVESTVAAGAGTAAGFALFLLFRVPLAAVPFTGARFHPGDLSLDLTDVLLVAVGVPLGSAIAARLALRRVRISPLGVTRRVTPRPPRAYRLIPLVAGVAELAYFVGRRPDTTAGQAQAYLTGILLMMAGLVIAGPWLTMAGARLMARRTGRPAALIAGRRLADDPKAGFRAISGLVLALFVSSTAVGVMTTMVAERGVPRGTAVARSTLVADYSQGHTSRGAPRASVGVPDTVLARLRAIPGVQRVTRIHTNPLGTTLSFGGPERDLGGLASCRELEGVPDFGRCAPGADVVTVPQRHVLDAMDGSFDDTWPAAAMSAERLRDVPVQTLVVGTNGSKATIERVRTALALTFPHQKAPVTAAEHRANSEDARLLTAYQRLAAVVVLVSLCVAGCGLAVSVIGGLHDRKRPFGLLRLTGVRLGTLRRVVLLESAVPLLIVAVVAIGSGFLAAQLFLRSQMDYALRAPGAEYYVTVLIGLAVSLGVIAATFPLLAKITGPGAARNE</sequence>
<gene>
    <name evidence="8" type="ORF">IW256_005413</name>
</gene>
<feature type="transmembrane region" description="Helical" evidence="6">
    <location>
        <begin position="675"/>
        <end position="698"/>
    </location>
</feature>
<dbReference type="InterPro" id="IPR003838">
    <property type="entry name" value="ABC3_permease_C"/>
</dbReference>
<accession>A0A931DJR8</accession>
<name>A0A931DJR8_9ACTN</name>
<evidence type="ECO:0000256" key="5">
    <source>
        <dbReference type="ARBA" id="ARBA00023136"/>
    </source>
</evidence>
<organism evidence="8 9">
    <name type="scientific">Actinomadura viridis</name>
    <dbReference type="NCBI Taxonomy" id="58110"/>
    <lineage>
        <taxon>Bacteria</taxon>
        <taxon>Bacillati</taxon>
        <taxon>Actinomycetota</taxon>
        <taxon>Actinomycetes</taxon>
        <taxon>Streptosporangiales</taxon>
        <taxon>Thermomonosporaceae</taxon>
        <taxon>Actinomadura</taxon>
    </lineage>
</organism>
<reference evidence="8" key="1">
    <citation type="submission" date="2020-11" db="EMBL/GenBank/DDBJ databases">
        <title>Sequencing the genomes of 1000 actinobacteria strains.</title>
        <authorList>
            <person name="Klenk H.-P."/>
        </authorList>
    </citation>
    <scope>NUCLEOTIDE SEQUENCE</scope>
    <source>
        <strain evidence="8">DSM 43175</strain>
    </source>
</reference>
<feature type="transmembrane region" description="Helical" evidence="6">
    <location>
        <begin position="245"/>
        <end position="271"/>
    </location>
</feature>
<feature type="transmembrane region" description="Helical" evidence="6">
    <location>
        <begin position="367"/>
        <end position="395"/>
    </location>
</feature>
<feature type="transmembrane region" description="Helical" evidence="6">
    <location>
        <begin position="20"/>
        <end position="41"/>
    </location>
</feature>
<feature type="domain" description="ABC3 transporter permease C-terminal" evidence="7">
    <location>
        <begin position="631"/>
        <end position="740"/>
    </location>
</feature>
<dbReference type="GO" id="GO:0005886">
    <property type="term" value="C:plasma membrane"/>
    <property type="evidence" value="ECO:0007669"/>
    <property type="project" value="UniProtKB-SubCell"/>
</dbReference>
<keyword evidence="3 6" id="KW-0812">Transmembrane</keyword>
<feature type="transmembrane region" description="Helical" evidence="6">
    <location>
        <begin position="200"/>
        <end position="224"/>
    </location>
</feature>
<evidence type="ECO:0000256" key="3">
    <source>
        <dbReference type="ARBA" id="ARBA00022692"/>
    </source>
</evidence>
<evidence type="ECO:0000256" key="6">
    <source>
        <dbReference type="SAM" id="Phobius"/>
    </source>
</evidence>
<dbReference type="AlphaFoldDB" id="A0A931DJR8"/>